<proteinExistence type="predicted"/>
<dbReference type="AlphaFoldDB" id="A0A0F9E4X4"/>
<dbReference type="EMBL" id="LAZR01036393">
    <property type="protein sequence ID" value="KKL24956.1"/>
    <property type="molecule type" value="Genomic_DNA"/>
</dbReference>
<protein>
    <submittedName>
        <fullName evidence="1">Uncharacterized protein</fullName>
    </submittedName>
</protein>
<accession>A0A0F9E4X4</accession>
<gene>
    <name evidence="1" type="ORF">LCGC14_2410110</name>
</gene>
<reference evidence="1" key="1">
    <citation type="journal article" date="2015" name="Nature">
        <title>Complex archaea that bridge the gap between prokaryotes and eukaryotes.</title>
        <authorList>
            <person name="Spang A."/>
            <person name="Saw J.H."/>
            <person name="Jorgensen S.L."/>
            <person name="Zaremba-Niedzwiedzka K."/>
            <person name="Martijn J."/>
            <person name="Lind A.E."/>
            <person name="van Eijk R."/>
            <person name="Schleper C."/>
            <person name="Guy L."/>
            <person name="Ettema T.J."/>
        </authorList>
    </citation>
    <scope>NUCLEOTIDE SEQUENCE</scope>
</reference>
<organism evidence="1">
    <name type="scientific">marine sediment metagenome</name>
    <dbReference type="NCBI Taxonomy" id="412755"/>
    <lineage>
        <taxon>unclassified sequences</taxon>
        <taxon>metagenomes</taxon>
        <taxon>ecological metagenomes</taxon>
    </lineage>
</organism>
<name>A0A0F9E4X4_9ZZZZ</name>
<sequence length="76" mass="8725">MIEAINIETIEQFEWMVREMRGMNESDGVVISKVRNCNTSCIICGKETRRTKVPLSKPIDVCSTCIKEEKKEEMGK</sequence>
<comment type="caution">
    <text evidence="1">The sequence shown here is derived from an EMBL/GenBank/DDBJ whole genome shotgun (WGS) entry which is preliminary data.</text>
</comment>
<evidence type="ECO:0000313" key="1">
    <source>
        <dbReference type="EMBL" id="KKL24956.1"/>
    </source>
</evidence>